<keyword evidence="2" id="KW-1185">Reference proteome</keyword>
<reference evidence="2" key="1">
    <citation type="submission" date="2016-06" db="EMBL/GenBank/DDBJ databases">
        <title>Parallel loss of symbiosis genes in relatives of nitrogen-fixing non-legume Parasponia.</title>
        <authorList>
            <person name="Van Velzen R."/>
            <person name="Holmer R."/>
            <person name="Bu F."/>
            <person name="Rutten L."/>
            <person name="Van Zeijl A."/>
            <person name="Liu W."/>
            <person name="Santuari L."/>
            <person name="Cao Q."/>
            <person name="Sharma T."/>
            <person name="Shen D."/>
            <person name="Roswanjaya Y."/>
            <person name="Wardhani T."/>
            <person name="Kalhor M.S."/>
            <person name="Jansen J."/>
            <person name="Van den Hoogen J."/>
            <person name="Gungor B."/>
            <person name="Hartog M."/>
            <person name="Hontelez J."/>
            <person name="Verver J."/>
            <person name="Yang W.-C."/>
            <person name="Schijlen E."/>
            <person name="Repin R."/>
            <person name="Schilthuizen M."/>
            <person name="Schranz E."/>
            <person name="Heidstra R."/>
            <person name="Miyata K."/>
            <person name="Fedorova E."/>
            <person name="Kohlen W."/>
            <person name="Bisseling T."/>
            <person name="Smit S."/>
            <person name="Geurts R."/>
        </authorList>
    </citation>
    <scope>NUCLEOTIDE SEQUENCE [LARGE SCALE GENOMIC DNA]</scope>
    <source>
        <strain evidence="2">cv. RG33-2</strain>
    </source>
</reference>
<dbReference type="OrthoDB" id="10390598at2759"/>
<evidence type="ECO:0000313" key="1">
    <source>
        <dbReference type="EMBL" id="PON49073.1"/>
    </source>
</evidence>
<comment type="caution">
    <text evidence="1">The sequence shown here is derived from an EMBL/GenBank/DDBJ whole genome shotgun (WGS) entry which is preliminary data.</text>
</comment>
<dbReference type="Proteomes" id="UP000237000">
    <property type="component" value="Unassembled WGS sequence"/>
</dbReference>
<dbReference type="EMBL" id="JXTC01000508">
    <property type="protein sequence ID" value="PON49073.1"/>
    <property type="molecule type" value="Genomic_DNA"/>
</dbReference>
<name>A0A2P5BJX0_TREOI</name>
<accession>A0A2P5BJX0</accession>
<organism evidence="1 2">
    <name type="scientific">Trema orientale</name>
    <name type="common">Charcoal tree</name>
    <name type="synonym">Celtis orientalis</name>
    <dbReference type="NCBI Taxonomy" id="63057"/>
    <lineage>
        <taxon>Eukaryota</taxon>
        <taxon>Viridiplantae</taxon>
        <taxon>Streptophyta</taxon>
        <taxon>Embryophyta</taxon>
        <taxon>Tracheophyta</taxon>
        <taxon>Spermatophyta</taxon>
        <taxon>Magnoliopsida</taxon>
        <taxon>eudicotyledons</taxon>
        <taxon>Gunneridae</taxon>
        <taxon>Pentapetalae</taxon>
        <taxon>rosids</taxon>
        <taxon>fabids</taxon>
        <taxon>Rosales</taxon>
        <taxon>Cannabaceae</taxon>
        <taxon>Trema</taxon>
    </lineage>
</organism>
<proteinExistence type="predicted"/>
<evidence type="ECO:0000313" key="2">
    <source>
        <dbReference type="Proteomes" id="UP000237000"/>
    </source>
</evidence>
<feature type="non-terminal residue" evidence="1">
    <location>
        <position position="50"/>
    </location>
</feature>
<gene>
    <name evidence="1" type="ORF">TorRG33x02_318740</name>
</gene>
<sequence>MEAYEKIDHWRELYWDLRSQVILVPVLASHVEPQPPYYSAQSSTSRRGPR</sequence>
<dbReference type="InParanoid" id="A0A2P5BJX0"/>
<protein>
    <submittedName>
        <fullName evidence="1">Uncharacterized protein</fullName>
    </submittedName>
</protein>
<dbReference type="AlphaFoldDB" id="A0A2P5BJX0"/>